<name>A0A382WQ62_9ZZZZ</name>
<reference evidence="2" key="1">
    <citation type="submission" date="2018-05" db="EMBL/GenBank/DDBJ databases">
        <authorList>
            <person name="Lanie J.A."/>
            <person name="Ng W.-L."/>
            <person name="Kazmierczak K.M."/>
            <person name="Andrzejewski T.M."/>
            <person name="Davidsen T.M."/>
            <person name="Wayne K.J."/>
            <person name="Tettelin H."/>
            <person name="Glass J.I."/>
            <person name="Rusch D."/>
            <person name="Podicherti R."/>
            <person name="Tsui H.-C.T."/>
            <person name="Winkler M.E."/>
        </authorList>
    </citation>
    <scope>NUCLEOTIDE SEQUENCE</scope>
</reference>
<sequence>MQFSGIGAEKITERKSVLAQDISNVQRKLELLNKELRENENLLQALIGASQQCDHFLKEIHNEESDVENSSEED</sequence>
<accession>A0A382WQ62</accession>
<feature type="coiled-coil region" evidence="1">
    <location>
        <begin position="15"/>
        <end position="52"/>
    </location>
</feature>
<gene>
    <name evidence="2" type="ORF">METZ01_LOCUS413846</name>
</gene>
<proteinExistence type="predicted"/>
<protein>
    <submittedName>
        <fullName evidence="2">Uncharacterized protein</fullName>
    </submittedName>
</protein>
<dbReference type="AlphaFoldDB" id="A0A382WQ62"/>
<keyword evidence="1" id="KW-0175">Coiled coil</keyword>
<dbReference type="EMBL" id="UINC01161667">
    <property type="protein sequence ID" value="SVD60992.1"/>
    <property type="molecule type" value="Genomic_DNA"/>
</dbReference>
<evidence type="ECO:0000313" key="2">
    <source>
        <dbReference type="EMBL" id="SVD60992.1"/>
    </source>
</evidence>
<evidence type="ECO:0000256" key="1">
    <source>
        <dbReference type="SAM" id="Coils"/>
    </source>
</evidence>
<organism evidence="2">
    <name type="scientific">marine metagenome</name>
    <dbReference type="NCBI Taxonomy" id="408172"/>
    <lineage>
        <taxon>unclassified sequences</taxon>
        <taxon>metagenomes</taxon>
        <taxon>ecological metagenomes</taxon>
    </lineage>
</organism>